<dbReference type="GO" id="GO:0051539">
    <property type="term" value="F:4 iron, 4 sulfur cluster binding"/>
    <property type="evidence" value="ECO:0007669"/>
    <property type="project" value="UniProtKB-KW"/>
</dbReference>
<dbReference type="InterPro" id="IPR013785">
    <property type="entry name" value="Aldolase_TIM"/>
</dbReference>
<keyword evidence="6" id="KW-0411">Iron-sulfur</keyword>
<dbReference type="EMBL" id="PTIS01000010">
    <property type="protein sequence ID" value="PPK48116.1"/>
    <property type="molecule type" value="Genomic_DNA"/>
</dbReference>
<dbReference type="InterPro" id="IPR007197">
    <property type="entry name" value="rSAM"/>
</dbReference>
<gene>
    <name evidence="8" type="ORF">BD821_11082</name>
</gene>
<keyword evidence="5" id="KW-0408">Iron</keyword>
<dbReference type="GO" id="GO:0042364">
    <property type="term" value="P:water-soluble vitamin biosynthetic process"/>
    <property type="evidence" value="ECO:0007669"/>
    <property type="project" value="UniProtKB-ARBA"/>
</dbReference>
<accession>A0A2S6FWZ1</accession>
<dbReference type="GO" id="GO:0044272">
    <property type="term" value="P:sulfur compound biosynthetic process"/>
    <property type="evidence" value="ECO:0007669"/>
    <property type="project" value="UniProtKB-ARBA"/>
</dbReference>
<dbReference type="SFLD" id="SFLDG01060">
    <property type="entry name" value="BATS_domain_containing"/>
    <property type="match status" value="1"/>
</dbReference>
<comment type="caution">
    <text evidence="8">The sequence shown here is derived from an EMBL/GenBank/DDBJ whole genome shotgun (WGS) entry which is preliminary data.</text>
</comment>
<evidence type="ECO:0000256" key="2">
    <source>
        <dbReference type="ARBA" id="ARBA00022485"/>
    </source>
</evidence>
<dbReference type="Proteomes" id="UP000239863">
    <property type="component" value="Unassembled WGS sequence"/>
</dbReference>
<dbReference type="GO" id="GO:0003824">
    <property type="term" value="F:catalytic activity"/>
    <property type="evidence" value="ECO:0007669"/>
    <property type="project" value="InterPro"/>
</dbReference>
<dbReference type="GO" id="GO:0046872">
    <property type="term" value="F:metal ion binding"/>
    <property type="evidence" value="ECO:0007669"/>
    <property type="project" value="UniProtKB-KW"/>
</dbReference>
<keyword evidence="2" id="KW-0004">4Fe-4S</keyword>
<dbReference type="InterPro" id="IPR058240">
    <property type="entry name" value="rSAM_sf"/>
</dbReference>
<dbReference type="Pfam" id="PF04055">
    <property type="entry name" value="Radical_SAM"/>
    <property type="match status" value="1"/>
</dbReference>
<dbReference type="InterPro" id="IPR010722">
    <property type="entry name" value="BATS_dom"/>
</dbReference>
<dbReference type="PANTHER" id="PTHR43583:SF2">
    <property type="entry name" value="THIAZOLE BIOSYNTHESIS PROTEIN"/>
    <property type="match status" value="1"/>
</dbReference>
<dbReference type="AlphaFoldDB" id="A0A2S6FWZ1"/>
<dbReference type="SFLD" id="SFLDS00029">
    <property type="entry name" value="Radical_SAM"/>
    <property type="match status" value="1"/>
</dbReference>
<dbReference type="NCBIfam" id="TIGR03955">
    <property type="entry name" value="rSAM_HydG"/>
    <property type="match status" value="1"/>
</dbReference>
<dbReference type="CDD" id="cd01335">
    <property type="entry name" value="Radical_SAM"/>
    <property type="match status" value="1"/>
</dbReference>
<name>A0A2S6FWZ1_9CLOT</name>
<proteinExistence type="predicted"/>
<feature type="domain" description="Biotin and thiamin synthesis-associated" evidence="7">
    <location>
        <begin position="262"/>
        <end position="370"/>
    </location>
</feature>
<dbReference type="STRING" id="37659.GCA_000703125_01273"/>
<evidence type="ECO:0000259" key="7">
    <source>
        <dbReference type="SMART" id="SM00876"/>
    </source>
</evidence>
<dbReference type="InterPro" id="IPR024007">
    <property type="entry name" value="FeFe-hyd_mat_HydG"/>
</dbReference>
<evidence type="ECO:0000256" key="6">
    <source>
        <dbReference type="ARBA" id="ARBA00023014"/>
    </source>
</evidence>
<evidence type="ECO:0000256" key="5">
    <source>
        <dbReference type="ARBA" id="ARBA00023004"/>
    </source>
</evidence>
<dbReference type="InterPro" id="IPR034428">
    <property type="entry name" value="ThiH/NoCL/HydG-like"/>
</dbReference>
<dbReference type="OrthoDB" id="9801120at2"/>
<dbReference type="SMART" id="SM00876">
    <property type="entry name" value="BATS"/>
    <property type="match status" value="1"/>
</dbReference>
<dbReference type="Gene3D" id="3.20.20.70">
    <property type="entry name" value="Aldolase class I"/>
    <property type="match status" value="1"/>
</dbReference>
<comment type="cofactor">
    <cofactor evidence="1">
        <name>[4Fe-4S] cluster</name>
        <dbReference type="ChEBI" id="CHEBI:49883"/>
    </cofactor>
</comment>
<evidence type="ECO:0000313" key="9">
    <source>
        <dbReference type="Proteomes" id="UP000239863"/>
    </source>
</evidence>
<keyword evidence="3" id="KW-0949">S-adenosyl-L-methionine</keyword>
<dbReference type="RefSeq" id="WP_104410073.1">
    <property type="nucleotide sequence ID" value="NZ_PTIS01000010.1"/>
</dbReference>
<keyword evidence="4" id="KW-0479">Metal-binding</keyword>
<dbReference type="SUPFAM" id="SSF102114">
    <property type="entry name" value="Radical SAM enzymes"/>
    <property type="match status" value="1"/>
</dbReference>
<evidence type="ECO:0000256" key="4">
    <source>
        <dbReference type="ARBA" id="ARBA00022723"/>
    </source>
</evidence>
<reference evidence="8 9" key="1">
    <citation type="submission" date="2018-02" db="EMBL/GenBank/DDBJ databases">
        <title>Genomic Encyclopedia of Archaeal and Bacterial Type Strains, Phase II (KMG-II): from individual species to whole genera.</title>
        <authorList>
            <person name="Goeker M."/>
        </authorList>
    </citation>
    <scope>NUCLEOTIDE SEQUENCE [LARGE SCALE GENOMIC DNA]</scope>
    <source>
        <strain evidence="8 9">DSM 15099</strain>
    </source>
</reference>
<evidence type="ECO:0000313" key="8">
    <source>
        <dbReference type="EMBL" id="PPK48116.1"/>
    </source>
</evidence>
<dbReference type="PANTHER" id="PTHR43583">
    <property type="entry name" value="2-IMINOACETATE SYNTHASE"/>
    <property type="match status" value="1"/>
</dbReference>
<protein>
    <submittedName>
        <fullName evidence="8">Iron-only hydrogenase maturation protein HydG</fullName>
    </submittedName>
</protein>
<dbReference type="SFLD" id="SFLDF00319">
    <property type="entry name" value="Fe_hydrogenase_maturase_(HydG"/>
    <property type="match status" value="1"/>
</dbReference>
<dbReference type="Pfam" id="PF06968">
    <property type="entry name" value="BATS"/>
    <property type="match status" value="1"/>
</dbReference>
<organism evidence="8 9">
    <name type="scientific">Clostridium algidicarnis DSM 15099</name>
    <dbReference type="NCBI Taxonomy" id="1121295"/>
    <lineage>
        <taxon>Bacteria</taxon>
        <taxon>Bacillati</taxon>
        <taxon>Bacillota</taxon>
        <taxon>Clostridia</taxon>
        <taxon>Eubacteriales</taxon>
        <taxon>Clostridiaceae</taxon>
        <taxon>Clostridium</taxon>
    </lineage>
</organism>
<evidence type="ECO:0000256" key="1">
    <source>
        <dbReference type="ARBA" id="ARBA00001966"/>
    </source>
</evidence>
<dbReference type="SFLD" id="SFLDG01081">
    <property type="entry name" value="cleavage_of_the_Ca-Cb_bond_in"/>
    <property type="match status" value="1"/>
</dbReference>
<evidence type="ECO:0000256" key="3">
    <source>
        <dbReference type="ARBA" id="ARBA00022691"/>
    </source>
</evidence>
<sequence length="459" mass="52176">MFIDHEYIETLLSNAKDATISDIQEVLDKACRKEKLSHEDIAILLQIKDETLLNKMFKVAGDIKKDIYGNRIVIFAPLYISDYCVNNCVYCGYKKCNEFNRRRLTQEEIKNEVMILEKMGHKRLALEAGEDPVNCDIDYITESIKTIYSTQNSNGAIRRINVNIAATTVENYKKLKKAEIGTYILFQETYHKPTYESMHPKCLKGNYEYHLTSFDRAMEAGIDDVGAGVLFGLAPYKFEVLALMIHNAHLEKEFGVGFHTISMPRLKKAEGMDLELFPNLVDDEDFKKIVAILRIAVPFTGLILSTRESAEMRKGAIEYGVTQVSAGSCTGVGGYKDHEEGTKDINQFSIDDNRSPLEILKAIVNHGHIPSYCTACYRSGRVGEKFMSIAKTGEIQNMCQPNAIMTFQEFIEDYGDAELREKGENLIKKELNNVKNEDIKNTLIKNLEKIKNGERDLFF</sequence>